<reference evidence="5 6" key="2">
    <citation type="journal article" date="2018" name="New Phytol.">
        <title>High intraspecific genome diversity in the model arbuscular mycorrhizal symbiont Rhizophagus irregularis.</title>
        <authorList>
            <person name="Chen E.C.H."/>
            <person name="Morin E."/>
            <person name="Beaudet D."/>
            <person name="Noel J."/>
            <person name="Yildirir G."/>
            <person name="Ndikumana S."/>
            <person name="Charron P."/>
            <person name="St-Onge C."/>
            <person name="Giorgi J."/>
            <person name="Kruger M."/>
            <person name="Marton T."/>
            <person name="Ropars J."/>
            <person name="Grigoriev I.V."/>
            <person name="Hainaut M."/>
            <person name="Henrissat B."/>
            <person name="Roux C."/>
            <person name="Martin F."/>
            <person name="Corradi N."/>
        </authorList>
    </citation>
    <scope>NUCLEOTIDE SEQUENCE [LARGE SCALE GENOMIC DNA]</scope>
    <source>
        <strain evidence="5 6">DAOM 197198</strain>
    </source>
</reference>
<dbReference type="AlphaFoldDB" id="A0A2P4Q0Z3"/>
<keyword evidence="3" id="KW-0964">Secreted</keyword>
<feature type="domain" description="Crinkler effector protein N-terminal" evidence="4">
    <location>
        <begin position="37"/>
        <end position="111"/>
    </location>
</feature>
<dbReference type="InterPro" id="IPR045379">
    <property type="entry name" value="Crinkler_N"/>
</dbReference>
<sequence length="376" mass="42335">MRLFGIWVGLGFGIGMGFGRGFWQKGWDMGWDGIGDSPIPFNMDGNTLVGDLKKVIKAEKQNDFAGVDADRLKLWKPPKKHIHVLVEPPASTATSSREQELLDRISVLEKSLSKSVYGMYFYPPVLRPDLRNFKWTVDIDDATLDGLKEYIREMRKPPALENDGALLLIETPSKPFNEWTFPKVCELYGLSDDPNPSTDVFPLFSCGSANLSSDKSKAVVKHLIAELKLRQDVTPLDRAYEATKTIYSYCYLASAVSFYKDNFKLIPEKPVEGRNGQGNLDYAVECRSTGGILADEINNGQDVDRVFGIVTDASEWYFMECLLDHEGKPTFKLSEQVTVVYKDENLQDKVEKVLGHIVWLLEEAQKPMESGEGLEK</sequence>
<dbReference type="GO" id="GO:0043657">
    <property type="term" value="C:host cell"/>
    <property type="evidence" value="ECO:0007669"/>
    <property type="project" value="UniProtKB-SubCell"/>
</dbReference>
<evidence type="ECO:0000256" key="1">
    <source>
        <dbReference type="ARBA" id="ARBA00004340"/>
    </source>
</evidence>
<evidence type="ECO:0000313" key="5">
    <source>
        <dbReference type="EMBL" id="POG71327.1"/>
    </source>
</evidence>
<proteinExistence type="predicted"/>
<dbReference type="VEuPathDB" id="FungiDB:RhiirFUN_001977"/>
<gene>
    <name evidence="5" type="ORF">GLOIN_2v1774909</name>
</gene>
<keyword evidence="6" id="KW-1185">Reference proteome</keyword>
<evidence type="ECO:0000313" key="6">
    <source>
        <dbReference type="Proteomes" id="UP000018888"/>
    </source>
</evidence>
<evidence type="ECO:0000259" key="4">
    <source>
        <dbReference type="Pfam" id="PF20147"/>
    </source>
</evidence>
<comment type="caution">
    <text evidence="5">The sequence shown here is derived from an EMBL/GenBank/DDBJ whole genome shotgun (WGS) entry which is preliminary data.</text>
</comment>
<dbReference type="GO" id="GO:0005576">
    <property type="term" value="C:extracellular region"/>
    <property type="evidence" value="ECO:0007669"/>
    <property type="project" value="UniProtKB-SubCell"/>
</dbReference>
<evidence type="ECO:0000256" key="2">
    <source>
        <dbReference type="ARBA" id="ARBA00004613"/>
    </source>
</evidence>
<dbReference type="Pfam" id="PF20147">
    <property type="entry name" value="Crinkler"/>
    <property type="match status" value="1"/>
</dbReference>
<protein>
    <recommendedName>
        <fullName evidence="4">Crinkler effector protein N-terminal domain-containing protein</fullName>
    </recommendedName>
</protein>
<dbReference type="EMBL" id="AUPC02000109">
    <property type="protein sequence ID" value="POG71327.1"/>
    <property type="molecule type" value="Genomic_DNA"/>
</dbReference>
<accession>A0A2P4Q0Z3</accession>
<comment type="subcellular location">
    <subcellularLocation>
        <location evidence="1">Host cell</location>
    </subcellularLocation>
    <subcellularLocation>
        <location evidence="2">Secreted</location>
    </subcellularLocation>
</comment>
<name>A0A2P4Q0Z3_RHIID</name>
<organism evidence="5 6">
    <name type="scientific">Rhizophagus irregularis (strain DAOM 181602 / DAOM 197198 / MUCL 43194)</name>
    <name type="common">Arbuscular mycorrhizal fungus</name>
    <name type="synonym">Glomus intraradices</name>
    <dbReference type="NCBI Taxonomy" id="747089"/>
    <lineage>
        <taxon>Eukaryota</taxon>
        <taxon>Fungi</taxon>
        <taxon>Fungi incertae sedis</taxon>
        <taxon>Mucoromycota</taxon>
        <taxon>Glomeromycotina</taxon>
        <taxon>Glomeromycetes</taxon>
        <taxon>Glomerales</taxon>
        <taxon>Glomeraceae</taxon>
        <taxon>Rhizophagus</taxon>
    </lineage>
</organism>
<reference evidence="5 6" key="1">
    <citation type="journal article" date="2013" name="Proc. Natl. Acad. Sci. U.S.A.">
        <title>Genome of an arbuscular mycorrhizal fungus provides insight into the oldest plant symbiosis.</title>
        <authorList>
            <person name="Tisserant E."/>
            <person name="Malbreil M."/>
            <person name="Kuo A."/>
            <person name="Kohler A."/>
            <person name="Symeonidi A."/>
            <person name="Balestrini R."/>
            <person name="Charron P."/>
            <person name="Duensing N."/>
            <person name="Frei Dit Frey N."/>
            <person name="Gianinazzi-Pearson V."/>
            <person name="Gilbert L.B."/>
            <person name="Handa Y."/>
            <person name="Herr J.R."/>
            <person name="Hijri M."/>
            <person name="Koul R."/>
            <person name="Kawaguchi M."/>
            <person name="Krajinski F."/>
            <person name="Lammers P.J."/>
            <person name="Masclaux F.G."/>
            <person name="Murat C."/>
            <person name="Morin E."/>
            <person name="Ndikumana S."/>
            <person name="Pagni M."/>
            <person name="Petitpierre D."/>
            <person name="Requena N."/>
            <person name="Rosikiewicz P."/>
            <person name="Riley R."/>
            <person name="Saito K."/>
            <person name="San Clemente H."/>
            <person name="Shapiro H."/>
            <person name="van Tuinen D."/>
            <person name="Becard G."/>
            <person name="Bonfante P."/>
            <person name="Paszkowski U."/>
            <person name="Shachar-Hill Y.Y."/>
            <person name="Tuskan G.A."/>
            <person name="Young P.W."/>
            <person name="Sanders I.R."/>
            <person name="Henrissat B."/>
            <person name="Rensing S.A."/>
            <person name="Grigoriev I.V."/>
            <person name="Corradi N."/>
            <person name="Roux C."/>
            <person name="Martin F."/>
        </authorList>
    </citation>
    <scope>NUCLEOTIDE SEQUENCE [LARGE SCALE GENOMIC DNA]</scope>
    <source>
        <strain evidence="5 6">DAOM 197198</strain>
    </source>
</reference>
<evidence type="ECO:0000256" key="3">
    <source>
        <dbReference type="ARBA" id="ARBA00022525"/>
    </source>
</evidence>
<dbReference type="Proteomes" id="UP000018888">
    <property type="component" value="Unassembled WGS sequence"/>
</dbReference>